<dbReference type="EMBL" id="DXBS01000049">
    <property type="protein sequence ID" value="HIZ24302.1"/>
    <property type="molecule type" value="Genomic_DNA"/>
</dbReference>
<dbReference type="InterPro" id="IPR036388">
    <property type="entry name" value="WH-like_DNA-bd_sf"/>
</dbReference>
<dbReference type="GO" id="GO:0008270">
    <property type="term" value="F:zinc ion binding"/>
    <property type="evidence" value="ECO:0007669"/>
    <property type="project" value="TreeGrafter"/>
</dbReference>
<dbReference type="PANTHER" id="PTHR33202:SF7">
    <property type="entry name" value="FERRIC UPTAKE REGULATION PROTEIN"/>
    <property type="match status" value="1"/>
</dbReference>
<dbReference type="SUPFAM" id="SSF46785">
    <property type="entry name" value="Winged helix' DNA-binding domain"/>
    <property type="match status" value="1"/>
</dbReference>
<comment type="cofactor">
    <cofactor evidence="7">
        <name>Zn(2+)</name>
        <dbReference type="ChEBI" id="CHEBI:29105"/>
    </cofactor>
    <text evidence="7">Binds 1 zinc ion per subunit.</text>
</comment>
<dbReference type="Pfam" id="PF01475">
    <property type="entry name" value="FUR"/>
    <property type="match status" value="1"/>
</dbReference>
<dbReference type="InterPro" id="IPR043135">
    <property type="entry name" value="Fur_C"/>
</dbReference>
<dbReference type="Gene3D" id="3.30.1490.190">
    <property type="match status" value="1"/>
</dbReference>
<sequence>MAGTQRKTKQKQAIYDALAALDHPTATQVYERVHEEHPTVSRGTVFRVLGGFAERGLVRKLSLAESDARFDVTTAPHAHGVCRVCGRVCDLPLPALAPVAAGSIWGGFHVDGCEVQFTGICQDCSKANMRQSAQIN</sequence>
<dbReference type="CDD" id="cd07153">
    <property type="entry name" value="Fur_like"/>
    <property type="match status" value="1"/>
</dbReference>
<evidence type="ECO:0000256" key="2">
    <source>
        <dbReference type="ARBA" id="ARBA00022491"/>
    </source>
</evidence>
<feature type="binding site" evidence="7">
    <location>
        <position position="121"/>
    </location>
    <ligand>
        <name>Zn(2+)</name>
        <dbReference type="ChEBI" id="CHEBI:29105"/>
    </ligand>
</feature>
<proteinExistence type="inferred from homology"/>
<keyword evidence="2" id="KW-0678">Repressor</keyword>
<evidence type="ECO:0000256" key="5">
    <source>
        <dbReference type="ARBA" id="ARBA00023125"/>
    </source>
</evidence>
<dbReference type="Proteomes" id="UP000824044">
    <property type="component" value="Unassembled WGS sequence"/>
</dbReference>
<gene>
    <name evidence="8" type="ORF">H9812_02355</name>
</gene>
<keyword evidence="6" id="KW-0804">Transcription</keyword>
<keyword evidence="5" id="KW-0238">DNA-binding</keyword>
<dbReference type="Gene3D" id="1.10.10.10">
    <property type="entry name" value="Winged helix-like DNA-binding domain superfamily/Winged helix DNA-binding domain"/>
    <property type="match status" value="1"/>
</dbReference>
<dbReference type="PANTHER" id="PTHR33202">
    <property type="entry name" value="ZINC UPTAKE REGULATION PROTEIN"/>
    <property type="match status" value="1"/>
</dbReference>
<evidence type="ECO:0000256" key="3">
    <source>
        <dbReference type="ARBA" id="ARBA00022833"/>
    </source>
</evidence>
<dbReference type="AlphaFoldDB" id="A0A9D2IVT0"/>
<comment type="similarity">
    <text evidence="1">Belongs to the Fur family.</text>
</comment>
<reference evidence="8" key="2">
    <citation type="submission" date="2021-04" db="EMBL/GenBank/DDBJ databases">
        <authorList>
            <person name="Gilroy R."/>
        </authorList>
    </citation>
    <scope>NUCLEOTIDE SEQUENCE</scope>
    <source>
        <strain evidence="8">CHK33-5263</strain>
    </source>
</reference>
<evidence type="ECO:0000256" key="7">
    <source>
        <dbReference type="PIRSR" id="PIRSR602481-1"/>
    </source>
</evidence>
<reference evidence="8" key="1">
    <citation type="journal article" date="2021" name="PeerJ">
        <title>Extensive microbial diversity within the chicken gut microbiome revealed by metagenomics and culture.</title>
        <authorList>
            <person name="Gilroy R."/>
            <person name="Ravi A."/>
            <person name="Getino M."/>
            <person name="Pursley I."/>
            <person name="Horton D.L."/>
            <person name="Alikhan N.F."/>
            <person name="Baker D."/>
            <person name="Gharbi K."/>
            <person name="Hall N."/>
            <person name="Watson M."/>
            <person name="Adriaenssens E.M."/>
            <person name="Foster-Nyarko E."/>
            <person name="Jarju S."/>
            <person name="Secka A."/>
            <person name="Antonio M."/>
            <person name="Oren A."/>
            <person name="Chaudhuri R.R."/>
            <person name="La Ragione R."/>
            <person name="Hildebrand F."/>
            <person name="Pallen M.J."/>
        </authorList>
    </citation>
    <scope>NUCLEOTIDE SEQUENCE</scope>
    <source>
        <strain evidence="8">CHK33-5263</strain>
    </source>
</reference>
<feature type="binding site" evidence="7">
    <location>
        <position position="124"/>
    </location>
    <ligand>
        <name>Zn(2+)</name>
        <dbReference type="ChEBI" id="CHEBI:29105"/>
    </ligand>
</feature>
<feature type="binding site" evidence="7">
    <location>
        <position position="82"/>
    </location>
    <ligand>
        <name>Zn(2+)</name>
        <dbReference type="ChEBI" id="CHEBI:29105"/>
    </ligand>
</feature>
<dbReference type="GO" id="GO:0003700">
    <property type="term" value="F:DNA-binding transcription factor activity"/>
    <property type="evidence" value="ECO:0007669"/>
    <property type="project" value="InterPro"/>
</dbReference>
<keyword evidence="4" id="KW-0805">Transcription regulation</keyword>
<dbReference type="GO" id="GO:0045892">
    <property type="term" value="P:negative regulation of DNA-templated transcription"/>
    <property type="evidence" value="ECO:0007669"/>
    <property type="project" value="TreeGrafter"/>
</dbReference>
<protein>
    <submittedName>
        <fullName evidence="8">Transcriptional repressor</fullName>
    </submittedName>
</protein>
<comment type="caution">
    <text evidence="8">The sequence shown here is derived from an EMBL/GenBank/DDBJ whole genome shotgun (WGS) entry which is preliminary data.</text>
</comment>
<evidence type="ECO:0000256" key="6">
    <source>
        <dbReference type="ARBA" id="ARBA00023163"/>
    </source>
</evidence>
<dbReference type="GO" id="GO:0000976">
    <property type="term" value="F:transcription cis-regulatory region binding"/>
    <property type="evidence" value="ECO:0007669"/>
    <property type="project" value="TreeGrafter"/>
</dbReference>
<dbReference type="GO" id="GO:1900376">
    <property type="term" value="P:regulation of secondary metabolite biosynthetic process"/>
    <property type="evidence" value="ECO:0007669"/>
    <property type="project" value="TreeGrafter"/>
</dbReference>
<name>A0A9D2IVT0_9FIRM</name>
<organism evidence="8 9">
    <name type="scientific">Candidatus Gallimonas intestinigallinarum</name>
    <dbReference type="NCBI Taxonomy" id="2838604"/>
    <lineage>
        <taxon>Bacteria</taxon>
        <taxon>Bacillati</taxon>
        <taxon>Bacillota</taxon>
        <taxon>Clostridia</taxon>
        <taxon>Candidatus Gallimonas</taxon>
    </lineage>
</organism>
<keyword evidence="3 7" id="KW-0862">Zinc</keyword>
<evidence type="ECO:0000313" key="8">
    <source>
        <dbReference type="EMBL" id="HIZ24302.1"/>
    </source>
</evidence>
<keyword evidence="7" id="KW-0479">Metal-binding</keyword>
<evidence type="ECO:0000313" key="9">
    <source>
        <dbReference type="Proteomes" id="UP000824044"/>
    </source>
</evidence>
<dbReference type="InterPro" id="IPR036390">
    <property type="entry name" value="WH_DNA-bd_sf"/>
</dbReference>
<dbReference type="InterPro" id="IPR002481">
    <property type="entry name" value="FUR"/>
</dbReference>
<accession>A0A9D2IVT0</accession>
<evidence type="ECO:0000256" key="4">
    <source>
        <dbReference type="ARBA" id="ARBA00023015"/>
    </source>
</evidence>
<feature type="binding site" evidence="7">
    <location>
        <position position="85"/>
    </location>
    <ligand>
        <name>Zn(2+)</name>
        <dbReference type="ChEBI" id="CHEBI:29105"/>
    </ligand>
</feature>
<evidence type="ECO:0000256" key="1">
    <source>
        <dbReference type="ARBA" id="ARBA00007957"/>
    </source>
</evidence>